<protein>
    <recommendedName>
        <fullName evidence="5">WD40-repeat-containing domain</fullName>
    </recommendedName>
</protein>
<organism evidence="3 4">
    <name type="scientific">Paramecium sonneborni</name>
    <dbReference type="NCBI Taxonomy" id="65129"/>
    <lineage>
        <taxon>Eukaryota</taxon>
        <taxon>Sar</taxon>
        <taxon>Alveolata</taxon>
        <taxon>Ciliophora</taxon>
        <taxon>Intramacronucleata</taxon>
        <taxon>Oligohymenophorea</taxon>
        <taxon>Peniculida</taxon>
        <taxon>Parameciidae</taxon>
        <taxon>Paramecium</taxon>
    </lineage>
</organism>
<proteinExistence type="predicted"/>
<dbReference type="InterPro" id="IPR001680">
    <property type="entry name" value="WD40_rpt"/>
</dbReference>
<evidence type="ECO:0000256" key="2">
    <source>
        <dbReference type="SAM" id="Coils"/>
    </source>
</evidence>
<evidence type="ECO:0000313" key="3">
    <source>
        <dbReference type="EMBL" id="CAD8108984.1"/>
    </source>
</evidence>
<evidence type="ECO:0000256" key="1">
    <source>
        <dbReference type="PROSITE-ProRule" id="PRU00221"/>
    </source>
</evidence>
<feature type="repeat" description="WD" evidence="1">
    <location>
        <begin position="331"/>
        <end position="363"/>
    </location>
</feature>
<keyword evidence="4" id="KW-1185">Reference proteome</keyword>
<gene>
    <name evidence="3" type="ORF">PSON_ATCC_30995.1.T0920177</name>
</gene>
<feature type="coiled-coil region" evidence="2">
    <location>
        <begin position="136"/>
        <end position="163"/>
    </location>
</feature>
<comment type="caution">
    <text evidence="3">The sequence shown here is derived from an EMBL/GenBank/DDBJ whole genome shotgun (WGS) entry which is preliminary data.</text>
</comment>
<dbReference type="EMBL" id="CAJJDN010000092">
    <property type="protein sequence ID" value="CAD8108984.1"/>
    <property type="molecule type" value="Genomic_DNA"/>
</dbReference>
<dbReference type="OrthoDB" id="10467893at2759"/>
<sequence>MHNLPVCLLHNRQINFVDINSDVPKSKRALCNLCELLKPMPIELALQEKQNQIENEFQTYNQYFQNFLSPVERKIKQLGVFKSQLLNIINQVEIRLNGQKDELIRNKELFLRSFLIDFDSLSITDIQNIGEELSQKNDHIDKIQEIKKQYDKKVEEILNLKEVKTLDQIQILLDQIKNIFQEEEFQQNLQDKKLEFSQFDQKEFKLDCYATCINKNETYIVASHNIELMLYEIVENEIRFLDKIHDIGFFYEIVFDQNDNNLLYLADYNSSLKIIRVENNKMKLLDIVINFRSPASCLVCTSKSEVIVSSQDLSFQIYQFKEGVFQLIQQIDGIEKEISSVSLSEDENLMATSHVNSKITIWQKQNNLWVIQQVINTFYGQSLTQSQARIRKDTNAVCFLNHNVLAYLSDQGIFSTYQYQNNIFKEGQKFSQPIDKQNHFPSTFTLKFNKKTSLLICHQYHKLEVFIQTKDGELELFQEFKNYRKKIIGCSLSENFMLAQDSEKFQFHILKLEKKRIIH</sequence>
<dbReference type="AlphaFoldDB" id="A0A8S1Q0B9"/>
<name>A0A8S1Q0B9_9CILI</name>
<dbReference type="PROSITE" id="PS50082">
    <property type="entry name" value="WD_REPEATS_2"/>
    <property type="match status" value="1"/>
</dbReference>
<reference evidence="3" key="1">
    <citation type="submission" date="2021-01" db="EMBL/GenBank/DDBJ databases">
        <authorList>
            <consortium name="Genoscope - CEA"/>
            <person name="William W."/>
        </authorList>
    </citation>
    <scope>NUCLEOTIDE SEQUENCE</scope>
</reference>
<evidence type="ECO:0008006" key="5">
    <source>
        <dbReference type="Google" id="ProtNLM"/>
    </source>
</evidence>
<keyword evidence="1" id="KW-0853">WD repeat</keyword>
<dbReference type="Proteomes" id="UP000692954">
    <property type="component" value="Unassembled WGS sequence"/>
</dbReference>
<accession>A0A8S1Q0B9</accession>
<keyword evidence="2" id="KW-0175">Coiled coil</keyword>
<evidence type="ECO:0000313" key="4">
    <source>
        <dbReference type="Proteomes" id="UP000692954"/>
    </source>
</evidence>